<evidence type="ECO:0000256" key="2">
    <source>
        <dbReference type="ARBA" id="ARBA00023125"/>
    </source>
</evidence>
<proteinExistence type="inferred from homology"/>
<dbReference type="InterPro" id="IPR013762">
    <property type="entry name" value="Integrase-like_cat_sf"/>
</dbReference>
<organism evidence="5 6">
    <name type="scientific">Campylobacter canadensis</name>
    <dbReference type="NCBI Taxonomy" id="449520"/>
    <lineage>
        <taxon>Bacteria</taxon>
        <taxon>Pseudomonadati</taxon>
        <taxon>Campylobacterota</taxon>
        <taxon>Epsilonproteobacteria</taxon>
        <taxon>Campylobacterales</taxon>
        <taxon>Campylobacteraceae</taxon>
        <taxon>Campylobacter</taxon>
    </lineage>
</organism>
<evidence type="ECO:0000259" key="4">
    <source>
        <dbReference type="PROSITE" id="PS51898"/>
    </source>
</evidence>
<dbReference type="Gene3D" id="1.10.443.10">
    <property type="entry name" value="Intergrase catalytic core"/>
    <property type="match status" value="1"/>
</dbReference>
<dbReference type="Pfam" id="PF00589">
    <property type="entry name" value="Phage_integrase"/>
    <property type="match status" value="1"/>
</dbReference>
<evidence type="ECO:0000313" key="5">
    <source>
        <dbReference type="EMBL" id="MBZ7987526.1"/>
    </source>
</evidence>
<sequence>MYIRNNIIYLSFSSNNRRIRKSTGLVANEENLLYVKQNLKKLEEKILFKDKKDNNSSLFIYAQDFLLSQNMLNKDSTKKIVANLFKNHIFPFIKNCKIRHINRDFCKNFLIYLNNKNICFKTKTHIYTHFKALILSVIDDELVDNFSLPKLKNNNIELSKIKALPLNKVKEILDKSPHFYKQVFALCIFTGIRNGELIALKWSDVCFKSETLIISKNIVFGKLSSTKNKKTRIIHLLKPALNALKTLYKEYKFHDEWIFVTKYKKAYTRADCFSKKWNDILKSIGIYNFTFYQTRHIYATLLLNKVPNSLEFISNQLGHSKMTTTLKYYISYLEDKEKITKIKKYFEKI</sequence>
<dbReference type="Proteomes" id="UP000786183">
    <property type="component" value="Unassembled WGS sequence"/>
</dbReference>
<dbReference type="RefSeq" id="WP_224325362.1">
    <property type="nucleotide sequence ID" value="NZ_JACGBB010000009.1"/>
</dbReference>
<feature type="domain" description="Tyr recombinase" evidence="4">
    <location>
        <begin position="159"/>
        <end position="344"/>
    </location>
</feature>
<dbReference type="PROSITE" id="PS51898">
    <property type="entry name" value="TYR_RECOMBINASE"/>
    <property type="match status" value="1"/>
</dbReference>
<dbReference type="CDD" id="cd01189">
    <property type="entry name" value="INT_ICEBs1_C_like"/>
    <property type="match status" value="1"/>
</dbReference>
<comment type="caution">
    <text evidence="5">The sequence shown here is derived from an EMBL/GenBank/DDBJ whole genome shotgun (WGS) entry which is preliminary data.</text>
</comment>
<reference evidence="5 6" key="1">
    <citation type="submission" date="2020-07" db="EMBL/GenBank/DDBJ databases">
        <title>Transfer of Campylobacter canadensis to the novel genus Avispirillum gen. nov., that also includes two novel species recovered from migratory waterfowl: Avispirillum anseris sp. nov. and Avispirillum brantae sp. nov.</title>
        <authorList>
            <person name="Miller W.G."/>
            <person name="Chapman M.H."/>
            <person name="Yee E."/>
            <person name="Inglis G.D."/>
        </authorList>
    </citation>
    <scope>NUCLEOTIDE SEQUENCE [LARGE SCALE GENOMIC DNA]</scope>
    <source>
        <strain evidence="5 6">L283</strain>
    </source>
</reference>
<gene>
    <name evidence="5" type="ORF">AVCANL283_05355</name>
</gene>
<dbReference type="InterPro" id="IPR011010">
    <property type="entry name" value="DNA_brk_join_enz"/>
</dbReference>
<protein>
    <submittedName>
        <fullName evidence="5">Tyrosine-type recombinase/integrase</fullName>
    </submittedName>
</protein>
<dbReference type="SUPFAM" id="SSF56349">
    <property type="entry name" value="DNA breaking-rejoining enzymes"/>
    <property type="match status" value="1"/>
</dbReference>
<accession>A0ABS7WRZ8</accession>
<dbReference type="InterPro" id="IPR050090">
    <property type="entry name" value="Tyrosine_recombinase_XerCD"/>
</dbReference>
<name>A0ABS7WRZ8_9BACT</name>
<keyword evidence="6" id="KW-1185">Reference proteome</keyword>
<evidence type="ECO:0000256" key="3">
    <source>
        <dbReference type="ARBA" id="ARBA00023172"/>
    </source>
</evidence>
<evidence type="ECO:0000313" key="6">
    <source>
        <dbReference type="Proteomes" id="UP000786183"/>
    </source>
</evidence>
<dbReference type="PANTHER" id="PTHR30349">
    <property type="entry name" value="PHAGE INTEGRASE-RELATED"/>
    <property type="match status" value="1"/>
</dbReference>
<comment type="similarity">
    <text evidence="1">Belongs to the 'phage' integrase family.</text>
</comment>
<keyword evidence="3" id="KW-0233">DNA recombination</keyword>
<keyword evidence="2" id="KW-0238">DNA-binding</keyword>
<dbReference type="PANTHER" id="PTHR30349:SF41">
    <property type="entry name" value="INTEGRASE_RECOMBINASE PROTEIN MJ0367-RELATED"/>
    <property type="match status" value="1"/>
</dbReference>
<dbReference type="EMBL" id="JACGBB010000009">
    <property type="protein sequence ID" value="MBZ7987526.1"/>
    <property type="molecule type" value="Genomic_DNA"/>
</dbReference>
<dbReference type="InterPro" id="IPR002104">
    <property type="entry name" value="Integrase_catalytic"/>
</dbReference>
<evidence type="ECO:0000256" key="1">
    <source>
        <dbReference type="ARBA" id="ARBA00008857"/>
    </source>
</evidence>